<dbReference type="PANTHER" id="PTHR45846">
    <property type="entry name" value="TRNA-DIHYDROURIDINE(47) SYNTHASE [NAD(P)(+)]-LIKE"/>
    <property type="match status" value="1"/>
</dbReference>
<dbReference type="GO" id="GO:0000049">
    <property type="term" value="F:tRNA binding"/>
    <property type="evidence" value="ECO:0007669"/>
    <property type="project" value="UniProtKB-KW"/>
</dbReference>
<dbReference type="InterPro" id="IPR035587">
    <property type="entry name" value="DUS-like_FMN-bd"/>
</dbReference>
<dbReference type="Gene3D" id="3.20.20.70">
    <property type="entry name" value="Aldolase class I"/>
    <property type="match status" value="1"/>
</dbReference>
<dbReference type="Gene3D" id="1.10.1200.80">
    <property type="entry name" value="Putative flavin oxidoreducatase, domain 2"/>
    <property type="match status" value="1"/>
</dbReference>
<evidence type="ECO:0000256" key="9">
    <source>
        <dbReference type="ARBA" id="ARBA00023002"/>
    </source>
</evidence>
<comment type="cofactor">
    <cofactor evidence="1">
        <name>FMN</name>
        <dbReference type="ChEBI" id="CHEBI:58210"/>
    </cofactor>
</comment>
<evidence type="ECO:0000256" key="6">
    <source>
        <dbReference type="ARBA" id="ARBA00022694"/>
    </source>
</evidence>
<dbReference type="CDD" id="cd02801">
    <property type="entry name" value="DUS_like_FMN"/>
    <property type="match status" value="1"/>
</dbReference>
<dbReference type="AlphaFoldDB" id="A0A644UDF9"/>
<dbReference type="EC" id="1.3.1.-" evidence="13"/>
<accession>A0A644UDF9</accession>
<dbReference type="InterPro" id="IPR024036">
    <property type="entry name" value="tRNA-dHydroUridine_Synthase_C"/>
</dbReference>
<feature type="domain" description="DUS-like FMN-binding" evidence="12">
    <location>
        <begin position="22"/>
        <end position="323"/>
    </location>
</feature>
<dbReference type="PIRSF" id="PIRSF006621">
    <property type="entry name" value="Dus"/>
    <property type="match status" value="1"/>
</dbReference>
<dbReference type="EMBL" id="VSSQ01000103">
    <property type="protein sequence ID" value="MPL77033.1"/>
    <property type="molecule type" value="Genomic_DNA"/>
</dbReference>
<dbReference type="GO" id="GO:0050660">
    <property type="term" value="F:flavin adenine dinucleotide binding"/>
    <property type="evidence" value="ECO:0007669"/>
    <property type="project" value="InterPro"/>
</dbReference>
<dbReference type="PROSITE" id="PS01136">
    <property type="entry name" value="UPF0034"/>
    <property type="match status" value="1"/>
</dbReference>
<comment type="catalytic activity">
    <reaction evidence="10">
        <text>a 5,6-dihydrouridine in tRNA + NADP(+) = a uridine in tRNA + NADPH + H(+)</text>
        <dbReference type="Rhea" id="RHEA:23624"/>
        <dbReference type="Rhea" id="RHEA-COMP:13339"/>
        <dbReference type="Rhea" id="RHEA-COMP:13887"/>
        <dbReference type="ChEBI" id="CHEBI:15378"/>
        <dbReference type="ChEBI" id="CHEBI:57783"/>
        <dbReference type="ChEBI" id="CHEBI:58349"/>
        <dbReference type="ChEBI" id="CHEBI:65315"/>
        <dbReference type="ChEBI" id="CHEBI:74443"/>
    </reaction>
</comment>
<evidence type="ECO:0000256" key="3">
    <source>
        <dbReference type="ARBA" id="ARBA00022555"/>
    </source>
</evidence>
<evidence type="ECO:0000259" key="12">
    <source>
        <dbReference type="Pfam" id="PF01207"/>
    </source>
</evidence>
<protein>
    <submittedName>
        <fullName evidence="13">Putative tRNA-dihydrouridine synthase</fullName>
        <ecNumber evidence="13">1.3.1.-</ecNumber>
    </submittedName>
</protein>
<gene>
    <name evidence="13" type="primary">dus_8</name>
    <name evidence="13" type="ORF">SDC9_22884</name>
</gene>
<evidence type="ECO:0000256" key="11">
    <source>
        <dbReference type="ARBA" id="ARBA00048802"/>
    </source>
</evidence>
<comment type="catalytic activity">
    <reaction evidence="11">
        <text>a 5,6-dihydrouridine in tRNA + NAD(+) = a uridine in tRNA + NADH + H(+)</text>
        <dbReference type="Rhea" id="RHEA:54452"/>
        <dbReference type="Rhea" id="RHEA-COMP:13339"/>
        <dbReference type="Rhea" id="RHEA-COMP:13887"/>
        <dbReference type="ChEBI" id="CHEBI:15378"/>
        <dbReference type="ChEBI" id="CHEBI:57540"/>
        <dbReference type="ChEBI" id="CHEBI:57945"/>
        <dbReference type="ChEBI" id="CHEBI:65315"/>
        <dbReference type="ChEBI" id="CHEBI:74443"/>
    </reaction>
</comment>
<evidence type="ECO:0000256" key="1">
    <source>
        <dbReference type="ARBA" id="ARBA00001917"/>
    </source>
</evidence>
<evidence type="ECO:0000256" key="4">
    <source>
        <dbReference type="ARBA" id="ARBA00022630"/>
    </source>
</evidence>
<evidence type="ECO:0000256" key="5">
    <source>
        <dbReference type="ARBA" id="ARBA00022643"/>
    </source>
</evidence>
<evidence type="ECO:0000256" key="8">
    <source>
        <dbReference type="ARBA" id="ARBA00022884"/>
    </source>
</evidence>
<comment type="caution">
    <text evidence="13">The sequence shown here is derived from an EMBL/GenBank/DDBJ whole genome shotgun (WGS) entry which is preliminary data.</text>
</comment>
<evidence type="ECO:0000256" key="10">
    <source>
        <dbReference type="ARBA" id="ARBA00048205"/>
    </source>
</evidence>
<keyword evidence="5" id="KW-0288">FMN</keyword>
<dbReference type="GO" id="GO:0017150">
    <property type="term" value="F:tRNA dihydrouridine synthase activity"/>
    <property type="evidence" value="ECO:0007669"/>
    <property type="project" value="InterPro"/>
</dbReference>
<dbReference type="NCBIfam" id="TIGR00737">
    <property type="entry name" value="nifR3_yhdG"/>
    <property type="match status" value="1"/>
</dbReference>
<reference evidence="13" key="1">
    <citation type="submission" date="2019-08" db="EMBL/GenBank/DDBJ databases">
        <authorList>
            <person name="Kucharzyk K."/>
            <person name="Murdoch R.W."/>
            <person name="Higgins S."/>
            <person name="Loffler F."/>
        </authorList>
    </citation>
    <scope>NUCLEOTIDE SEQUENCE</scope>
</reference>
<comment type="function">
    <text evidence="2">Catalyzes the synthesis of 5,6-dihydrouridine (D), a modified base found in the D-loop of most tRNAs, via the reduction of the C5-C6 double bond in target uridines.</text>
</comment>
<dbReference type="InterPro" id="IPR018517">
    <property type="entry name" value="tRNA_hU_synthase_CS"/>
</dbReference>
<proteinExistence type="predicted"/>
<sequence length="329" mass="35871">MLIGGFYRDMQIGSVALSNPVILAPMAGVTDLPFRVLAKEMGCGLVCTEMVSDKGLIYQNSHTVHMLEINDRERPVSIQIFGSEPESMAAAARIVEQAGADIIDINMGCPTPKIVKNGEGSALMRNPQLAFAIMNSVRSAVKVPVTVKIRKGWDDSSVNAVEIARLAEGAGMAAIAVHGRTRQQFYAGAADWEIISAVKQVVKIPVIGNGDISSPQAAAAMLTQTGCDGIMVGRGAQGNPWLFRQIMLYLKNGTLLPPPSIAERLTLIVRHLDMLVEYKGEYVGIREMRRHAAWYTKGLPHSAELRHRFNQAECKQDFLTIVDQLMSLT</sequence>
<dbReference type="InterPro" id="IPR013785">
    <property type="entry name" value="Aldolase_TIM"/>
</dbReference>
<keyword evidence="6" id="KW-0819">tRNA processing</keyword>
<keyword evidence="8" id="KW-0694">RNA-binding</keyword>
<dbReference type="SUPFAM" id="SSF51395">
    <property type="entry name" value="FMN-linked oxidoreductases"/>
    <property type="match status" value="1"/>
</dbReference>
<evidence type="ECO:0000256" key="2">
    <source>
        <dbReference type="ARBA" id="ARBA00002790"/>
    </source>
</evidence>
<evidence type="ECO:0000256" key="7">
    <source>
        <dbReference type="ARBA" id="ARBA00022857"/>
    </source>
</evidence>
<dbReference type="Pfam" id="PF01207">
    <property type="entry name" value="Dus"/>
    <property type="match status" value="1"/>
</dbReference>
<dbReference type="PANTHER" id="PTHR45846:SF1">
    <property type="entry name" value="TRNA-DIHYDROURIDINE(47) SYNTHASE [NAD(P)(+)]-LIKE"/>
    <property type="match status" value="1"/>
</dbReference>
<name>A0A644UDF9_9ZZZZ</name>
<keyword evidence="9 13" id="KW-0560">Oxidoreductase</keyword>
<dbReference type="InterPro" id="IPR004652">
    <property type="entry name" value="DusB-like"/>
</dbReference>
<evidence type="ECO:0000313" key="13">
    <source>
        <dbReference type="EMBL" id="MPL77033.1"/>
    </source>
</evidence>
<keyword evidence="4" id="KW-0285">Flavoprotein</keyword>
<keyword evidence="3" id="KW-0820">tRNA-binding</keyword>
<dbReference type="InterPro" id="IPR001269">
    <property type="entry name" value="DUS_fam"/>
</dbReference>
<organism evidence="13">
    <name type="scientific">bioreactor metagenome</name>
    <dbReference type="NCBI Taxonomy" id="1076179"/>
    <lineage>
        <taxon>unclassified sequences</taxon>
        <taxon>metagenomes</taxon>
        <taxon>ecological metagenomes</taxon>
    </lineage>
</organism>
<keyword evidence="7" id="KW-0521">NADP</keyword>